<feature type="region of interest" description="Disordered" evidence="1">
    <location>
        <begin position="72"/>
        <end position="127"/>
    </location>
</feature>
<comment type="caution">
    <text evidence="2">The sequence shown here is derived from an EMBL/GenBank/DDBJ whole genome shotgun (WGS) entry which is preliminary data.</text>
</comment>
<proteinExistence type="predicted"/>
<feature type="region of interest" description="Disordered" evidence="1">
    <location>
        <begin position="291"/>
        <end position="375"/>
    </location>
</feature>
<keyword evidence="3" id="KW-1185">Reference proteome</keyword>
<sequence>MSLHHPFSPHQTPLPQSNNPVMSEVYRIAERLVQRFPDKAIELLAHHCDVNTLAQYLQEACDRRPLDFHTVLSSGGSDSSSQSSYSRTPRDALQHRQSVVPDRRYSPTPSSQASSPILTSPSSQQHPLTKGVEFVDALDSDPEPKRLSMRSDAQSYSLISEDTVRERLHLKVEDIGSPRSVPYNDAQLEIFQTVSLTWKKLNSWRTHGATCFLVQSDLLDVDVIVGKLRAEDLIRQTGNPFAAQSPQQGSRGVFHPQPQKASNQGPRGEDLSIAYSSIEDFPDATPPHVMVRQVSQRSSTNRTSNVLRERQHPIVTDRTRTSNMPQSSKSSKIPRRQNSPARSSGSASSRVSGRHPHGHSSMAPSHTQRTSQPESARVRIVWEGIQVTARFRLSASGEAFLEDLNQAIGPMTRVDRHVHYVRFSTEKGESVTNSCEVNLLEDDVALDWEDAVEWIKSKMEIAPRLYAMIEQRDAG</sequence>
<dbReference type="AlphaFoldDB" id="A0A9P4IA45"/>
<dbReference type="Proteomes" id="UP000799772">
    <property type="component" value="Unassembled WGS sequence"/>
</dbReference>
<name>A0A9P4IA45_9PEZI</name>
<reference evidence="2" key="1">
    <citation type="journal article" date="2020" name="Stud. Mycol.">
        <title>101 Dothideomycetes genomes: a test case for predicting lifestyles and emergence of pathogens.</title>
        <authorList>
            <person name="Haridas S."/>
            <person name="Albert R."/>
            <person name="Binder M."/>
            <person name="Bloem J."/>
            <person name="Labutti K."/>
            <person name="Salamov A."/>
            <person name="Andreopoulos B."/>
            <person name="Baker S."/>
            <person name="Barry K."/>
            <person name="Bills G."/>
            <person name="Bluhm B."/>
            <person name="Cannon C."/>
            <person name="Castanera R."/>
            <person name="Culley D."/>
            <person name="Daum C."/>
            <person name="Ezra D."/>
            <person name="Gonzalez J."/>
            <person name="Henrissat B."/>
            <person name="Kuo A."/>
            <person name="Liang C."/>
            <person name="Lipzen A."/>
            <person name="Lutzoni F."/>
            <person name="Magnuson J."/>
            <person name="Mondo S."/>
            <person name="Nolan M."/>
            <person name="Ohm R."/>
            <person name="Pangilinan J."/>
            <person name="Park H.-J."/>
            <person name="Ramirez L."/>
            <person name="Alfaro M."/>
            <person name="Sun H."/>
            <person name="Tritt A."/>
            <person name="Yoshinaga Y."/>
            <person name="Zwiers L.-H."/>
            <person name="Turgeon B."/>
            <person name="Goodwin S."/>
            <person name="Spatafora J."/>
            <person name="Crous P."/>
            <person name="Grigoriev I."/>
        </authorList>
    </citation>
    <scope>NUCLEOTIDE SEQUENCE</scope>
    <source>
        <strain evidence="2">CBS 133067</strain>
    </source>
</reference>
<feature type="compositionally biased region" description="Polar residues" evidence="1">
    <location>
        <begin position="321"/>
        <end position="331"/>
    </location>
</feature>
<gene>
    <name evidence="2" type="ORF">NA57DRAFT_59504</name>
</gene>
<feature type="compositionally biased region" description="Low complexity" evidence="1">
    <location>
        <begin position="73"/>
        <end position="86"/>
    </location>
</feature>
<feature type="compositionally biased region" description="Basic and acidic residues" evidence="1">
    <location>
        <begin position="307"/>
        <end position="320"/>
    </location>
</feature>
<evidence type="ECO:0000256" key="1">
    <source>
        <dbReference type="SAM" id="MobiDB-lite"/>
    </source>
</evidence>
<protein>
    <submittedName>
        <fullName evidence="2">Uncharacterized protein</fullName>
    </submittedName>
</protein>
<evidence type="ECO:0000313" key="2">
    <source>
        <dbReference type="EMBL" id="KAF2095505.1"/>
    </source>
</evidence>
<feature type="compositionally biased region" description="Polar residues" evidence="1">
    <location>
        <begin position="362"/>
        <end position="374"/>
    </location>
</feature>
<feature type="compositionally biased region" description="Polar residues" evidence="1">
    <location>
        <begin position="240"/>
        <end position="250"/>
    </location>
</feature>
<evidence type="ECO:0000313" key="3">
    <source>
        <dbReference type="Proteomes" id="UP000799772"/>
    </source>
</evidence>
<accession>A0A9P4IA45</accession>
<feature type="compositionally biased region" description="Polar residues" evidence="1">
    <location>
        <begin position="107"/>
        <end position="127"/>
    </location>
</feature>
<dbReference type="OrthoDB" id="3677625at2759"/>
<feature type="region of interest" description="Disordered" evidence="1">
    <location>
        <begin position="240"/>
        <end position="270"/>
    </location>
</feature>
<dbReference type="EMBL" id="ML978131">
    <property type="protein sequence ID" value="KAF2095505.1"/>
    <property type="molecule type" value="Genomic_DNA"/>
</dbReference>
<organism evidence="2 3">
    <name type="scientific">Rhizodiscina lignyota</name>
    <dbReference type="NCBI Taxonomy" id="1504668"/>
    <lineage>
        <taxon>Eukaryota</taxon>
        <taxon>Fungi</taxon>
        <taxon>Dikarya</taxon>
        <taxon>Ascomycota</taxon>
        <taxon>Pezizomycotina</taxon>
        <taxon>Dothideomycetes</taxon>
        <taxon>Pleosporomycetidae</taxon>
        <taxon>Aulographales</taxon>
        <taxon>Rhizodiscinaceae</taxon>
        <taxon>Rhizodiscina</taxon>
    </lineage>
</organism>
<feature type="compositionally biased region" description="Polar residues" evidence="1">
    <location>
        <begin position="293"/>
        <end position="306"/>
    </location>
</feature>
<feature type="compositionally biased region" description="Low complexity" evidence="1">
    <location>
        <begin position="339"/>
        <end position="351"/>
    </location>
</feature>